<dbReference type="EMBL" id="BIFQ01000002">
    <property type="protein sequence ID" value="GCE09271.1"/>
    <property type="molecule type" value="Genomic_DNA"/>
</dbReference>
<feature type="region of interest" description="Disordered" evidence="1">
    <location>
        <begin position="1198"/>
        <end position="1247"/>
    </location>
</feature>
<feature type="compositionally biased region" description="Polar residues" evidence="1">
    <location>
        <begin position="1198"/>
        <end position="1208"/>
    </location>
</feature>
<evidence type="ECO:0000313" key="2">
    <source>
        <dbReference type="EMBL" id="GCE09271.1"/>
    </source>
</evidence>
<keyword evidence="3" id="KW-1185">Reference proteome</keyword>
<organism evidence="2 3">
    <name type="scientific">Dictyobacter aurantiacus</name>
    <dbReference type="NCBI Taxonomy" id="1936993"/>
    <lineage>
        <taxon>Bacteria</taxon>
        <taxon>Bacillati</taxon>
        <taxon>Chloroflexota</taxon>
        <taxon>Ktedonobacteria</taxon>
        <taxon>Ktedonobacterales</taxon>
        <taxon>Dictyobacteraceae</taxon>
        <taxon>Dictyobacter</taxon>
    </lineage>
</organism>
<proteinExistence type="predicted"/>
<dbReference type="OrthoDB" id="134659at2"/>
<accession>A0A401ZQX9</accession>
<gene>
    <name evidence="2" type="ORF">KDAU_66000</name>
</gene>
<dbReference type="RefSeq" id="WP_126601680.1">
    <property type="nucleotide sequence ID" value="NZ_BIFQ01000002.1"/>
</dbReference>
<reference evidence="3" key="1">
    <citation type="submission" date="2018-12" db="EMBL/GenBank/DDBJ databases">
        <title>Tengunoibacter tsumagoiensis gen. nov., sp. nov., Dictyobacter kobayashii sp. nov., D. alpinus sp. nov., and D. joshuensis sp. nov. and description of Dictyobacteraceae fam. nov. within the order Ktedonobacterales isolated from Tengu-no-mugimeshi.</title>
        <authorList>
            <person name="Wang C.M."/>
            <person name="Zheng Y."/>
            <person name="Sakai Y."/>
            <person name="Toyoda A."/>
            <person name="Minakuchi Y."/>
            <person name="Abe K."/>
            <person name="Yokota A."/>
            <person name="Yabe S."/>
        </authorList>
    </citation>
    <scope>NUCLEOTIDE SEQUENCE [LARGE SCALE GENOMIC DNA]</scope>
    <source>
        <strain evidence="3">S-27</strain>
    </source>
</reference>
<protein>
    <submittedName>
        <fullName evidence="2">Uncharacterized protein</fullName>
    </submittedName>
</protein>
<feature type="compositionally biased region" description="Polar residues" evidence="1">
    <location>
        <begin position="1221"/>
        <end position="1231"/>
    </location>
</feature>
<dbReference type="Proteomes" id="UP000287224">
    <property type="component" value="Unassembled WGS sequence"/>
</dbReference>
<name>A0A401ZQX9_9CHLR</name>
<comment type="caution">
    <text evidence="2">The sequence shown here is derived from an EMBL/GenBank/DDBJ whole genome shotgun (WGS) entry which is preliminary data.</text>
</comment>
<evidence type="ECO:0000256" key="1">
    <source>
        <dbReference type="SAM" id="MobiDB-lite"/>
    </source>
</evidence>
<evidence type="ECO:0000313" key="3">
    <source>
        <dbReference type="Proteomes" id="UP000287224"/>
    </source>
</evidence>
<sequence length="1322" mass="149595">MVQLMRNVVQIQGGFKPSVQLPKDFFNEEYNRHFVESYIPTHDILDIFMEIRNSLQLNSENRAKLFMGTYGTGKSDLMLMISNYITRSSDDPLLTPFFERLRNLNSSKAKAIYDARLHKPPFLLVLLQADTATTFSSFVLDGLQKALDQSGQSEIMSPTYYRAATDLIAQWERDLPENVDRVDRWLQENYGMTLGQLKRDLMGPQADNALETFRLVTNKIIGMPFHPTAVIERPDDAFDAVSKRLVESGKYSGIFIIADEFTHLLQNLAESSVAAPDIKAIDNLAETAARSGKNQIHFYVVSLHGFSSAGNQANTVSSQTALERTGGRFIQGQVSLRSQYMEELISAAIVKKVPSASLFEKDIQQQDELLSLTMGLWGQHSEKRDREWMKETIVQGCFPLHPLTAYCLPLLNNRLAQNERTMFSFLWDENRGLKSFIDTAHLRSNDGRLNLLSLDQLFTYFEGSLREKNTELYYLYQQFSSKLTPEQIRIGLEGRLLKALILLDMITGDPSSVSSNLRTNRELLRHALNLSRTQMTELNTALQQLEQAGIAYPNQAGYYQLVKQGQANPSELRGRVEQYAKAMPFLSLNLLNDQHILTDIDATTYNKRHGTDRKLIAKFVSSADLTNPANLLKDLPQTDGLLWYVIASTELERRQACIEAIRLTKTHDQLVIAILRSPTGIIERLKRKIAVEKLSHDPEYDKPSYQELLKESGLVGSDYYSAFNKESQRFEQYTEIEWYQQGRATTVQTRLQLGDLATRVMEKVFPYTPTHSTKQHLSKAPRNTTKLKEALDALISAPFNRPASTSKKSITDAILINGAQELDLIEYIDQKGGYNVYNVCAPVNDHSKIVWQYLDSQLQKQGVNWAEIVEHLQSPPYGLYKPVIQLFLAAFLRLNRGYIEIYTTTNNYGMRNSYGQRIDVTGETIIKMVDNPKDYLITYKPLPPQQKEFLMGLKDILTSSVAFANYRDIETESLRNQVATCLHRGIKAIPILTQVPSISELSSIYSDIPEKTIKIALSLIELAQQPDEKSRAASLLETLPPKLGLSANYTEWTSATIHQALSLFGSAYPLLIQASKRLRQSITMSLSQSLGLPEPTEIEQEVFKAARQWRKEKVGTVHTTDMEYRSDARMLLQLLDDPHNFEQVFLNALPANWGLNPVSQWQALSTRTLYLNRLKQAIQTIEHKAATQRIQSTGRVPATNEGQVTNLPKLTPSPQPDIARGNSSTINNLPPRTSLPPKPIANDSAIKHNQVNPPPANSTFNNYWAPKNANNNIEKGLNNIQQGHNGSSIEDAFQAIRAIVENLTPANQRLLWEKLVEEYDPR</sequence>